<evidence type="ECO:0000256" key="1">
    <source>
        <dbReference type="SAM" id="MobiDB-lite"/>
    </source>
</evidence>
<evidence type="ECO:0000313" key="3">
    <source>
        <dbReference type="EMBL" id="GJN11530.1"/>
    </source>
</evidence>
<gene>
    <name evidence="3" type="primary">ga29729</name>
    <name evidence="3" type="ORF">PR202_ga29729</name>
</gene>
<accession>A0AAV5DNQ8</accession>
<evidence type="ECO:0000259" key="2">
    <source>
        <dbReference type="Pfam" id="PF03732"/>
    </source>
</evidence>
<dbReference type="EMBL" id="BQKI01000018">
    <property type="protein sequence ID" value="GJN11530.1"/>
    <property type="molecule type" value="Genomic_DNA"/>
</dbReference>
<sequence>MNHSRLQVLRGRDDRCHEEEHRDRRIGSCLEDRRDPPLRNNRDDRRRCDDWDRCENRDEDNQRRRHDDDVGPRHNHQPSSSPDRHRRSTTLSDEEFNGIKAHVPEFHIARWPKAFKPVPIKKYNGQTNPREWLQLYTTAIRSAGGDTFVMANYLPVCLDPAVRIWLTSLPKKLVTSWGDLNRKLIESFQATCNRPGNHFDLTKIKQRSDESLHDYIKRFCAKKNEIPNIPDQQIIAAFQGGIQSDDLIWDIGRRNHDLKLIARECFEITDKFASGKSALDDIHGKSKERRSNKPESSKKDKKRKHDNMVATVDRSQKNPRMNQ</sequence>
<dbReference type="Pfam" id="PF03732">
    <property type="entry name" value="Retrotrans_gag"/>
    <property type="match status" value="1"/>
</dbReference>
<dbReference type="PANTHER" id="PTHR33223:SF8">
    <property type="entry name" value="OS04G0172440 PROTEIN"/>
    <property type="match status" value="1"/>
</dbReference>
<reference evidence="3" key="2">
    <citation type="submission" date="2021-12" db="EMBL/GenBank/DDBJ databases">
        <title>Resequencing data analysis of finger millet.</title>
        <authorList>
            <person name="Hatakeyama M."/>
            <person name="Aluri S."/>
            <person name="Balachadran M.T."/>
            <person name="Sivarajan S.R."/>
            <person name="Poveda L."/>
            <person name="Shimizu-Inatsugi R."/>
            <person name="Schlapbach R."/>
            <person name="Sreeman S.M."/>
            <person name="Shimizu K.K."/>
        </authorList>
    </citation>
    <scope>NUCLEOTIDE SEQUENCE</scope>
</reference>
<feature type="region of interest" description="Disordered" evidence="1">
    <location>
        <begin position="15"/>
        <end position="91"/>
    </location>
</feature>
<dbReference type="AlphaFoldDB" id="A0AAV5DNQ8"/>
<feature type="domain" description="Retrotransposon gag" evidence="2">
    <location>
        <begin position="155"/>
        <end position="243"/>
    </location>
</feature>
<feature type="compositionally biased region" description="Basic and acidic residues" evidence="1">
    <location>
        <begin position="279"/>
        <end position="298"/>
    </location>
</feature>
<feature type="compositionally biased region" description="Basic and acidic residues" evidence="1">
    <location>
        <begin position="15"/>
        <end position="72"/>
    </location>
</feature>
<organism evidence="3 4">
    <name type="scientific">Eleusine coracana subsp. coracana</name>
    <dbReference type="NCBI Taxonomy" id="191504"/>
    <lineage>
        <taxon>Eukaryota</taxon>
        <taxon>Viridiplantae</taxon>
        <taxon>Streptophyta</taxon>
        <taxon>Embryophyta</taxon>
        <taxon>Tracheophyta</taxon>
        <taxon>Spermatophyta</taxon>
        <taxon>Magnoliopsida</taxon>
        <taxon>Liliopsida</taxon>
        <taxon>Poales</taxon>
        <taxon>Poaceae</taxon>
        <taxon>PACMAD clade</taxon>
        <taxon>Chloridoideae</taxon>
        <taxon>Cynodonteae</taxon>
        <taxon>Eleusininae</taxon>
        <taxon>Eleusine</taxon>
    </lineage>
</organism>
<dbReference type="InterPro" id="IPR005162">
    <property type="entry name" value="Retrotrans_gag_dom"/>
</dbReference>
<evidence type="ECO:0000313" key="4">
    <source>
        <dbReference type="Proteomes" id="UP001054889"/>
    </source>
</evidence>
<keyword evidence="4" id="KW-1185">Reference proteome</keyword>
<dbReference type="PANTHER" id="PTHR33223">
    <property type="entry name" value="CCHC-TYPE DOMAIN-CONTAINING PROTEIN"/>
    <property type="match status" value="1"/>
</dbReference>
<protein>
    <recommendedName>
        <fullName evidence="2">Retrotransposon gag domain-containing protein</fullName>
    </recommendedName>
</protein>
<reference evidence="3" key="1">
    <citation type="journal article" date="2018" name="DNA Res.">
        <title>Multiple hybrid de novo genome assembly of finger millet, an orphan allotetraploid crop.</title>
        <authorList>
            <person name="Hatakeyama M."/>
            <person name="Aluri S."/>
            <person name="Balachadran M.T."/>
            <person name="Sivarajan S.R."/>
            <person name="Patrignani A."/>
            <person name="Gruter S."/>
            <person name="Poveda L."/>
            <person name="Shimizu-Inatsugi R."/>
            <person name="Baeten J."/>
            <person name="Francoijs K.J."/>
            <person name="Nataraja K.N."/>
            <person name="Reddy Y.A.N."/>
            <person name="Phadnis S."/>
            <person name="Ravikumar R.L."/>
            <person name="Schlapbach R."/>
            <person name="Sreeman S.M."/>
            <person name="Shimizu K.K."/>
        </authorList>
    </citation>
    <scope>NUCLEOTIDE SEQUENCE</scope>
</reference>
<name>A0AAV5DNQ8_ELECO</name>
<dbReference type="Proteomes" id="UP001054889">
    <property type="component" value="Unassembled WGS sequence"/>
</dbReference>
<feature type="region of interest" description="Disordered" evidence="1">
    <location>
        <begin position="279"/>
        <end position="323"/>
    </location>
</feature>
<comment type="caution">
    <text evidence="3">The sequence shown here is derived from an EMBL/GenBank/DDBJ whole genome shotgun (WGS) entry which is preliminary data.</text>
</comment>
<proteinExistence type="predicted"/>